<dbReference type="EMBL" id="SSCJ01000003">
    <property type="protein sequence ID" value="MDI4509567.1"/>
    <property type="molecule type" value="Genomic_DNA"/>
</dbReference>
<gene>
    <name evidence="2" type="ORF">E6P75_04995</name>
</gene>
<dbReference type="InterPro" id="IPR036046">
    <property type="entry name" value="Acylphosphatase-like_dom_sf"/>
</dbReference>
<evidence type="ECO:0000313" key="2">
    <source>
        <dbReference type="EMBL" id="MDI4509567.1"/>
    </source>
</evidence>
<comment type="caution">
    <text evidence="2">The sequence shown here is derived from an EMBL/GenBank/DDBJ whole genome shotgun (WGS) entry which is preliminary data.</text>
</comment>
<dbReference type="AlphaFoldDB" id="A0AAW6TA87"/>
<feature type="domain" description="BLUF" evidence="1">
    <location>
        <begin position="56"/>
        <end position="149"/>
    </location>
</feature>
<evidence type="ECO:0000259" key="1">
    <source>
        <dbReference type="PROSITE" id="PS50925"/>
    </source>
</evidence>
<reference evidence="2" key="1">
    <citation type="submission" date="2019-04" db="EMBL/GenBank/DDBJ databases">
        <title>Moraxella osloensis CCUG 73412, isolated from corneal scrapings as causative agent of keratitis.</title>
        <authorList>
            <person name="Connolly G."/>
            <person name="Jaen-Luchoro D."/>
            <person name="Pinyeiro-Iglesias B."/>
            <person name="Curry A."/>
            <person name="Knowles S."/>
            <person name="Moore E.R.B."/>
        </authorList>
    </citation>
    <scope>NUCLEOTIDE SEQUENCE</scope>
    <source>
        <strain evidence="2">CCUG 73412</strain>
    </source>
</reference>
<dbReference type="Gene3D" id="3.30.70.100">
    <property type="match status" value="1"/>
</dbReference>
<protein>
    <submittedName>
        <fullName evidence="2">BLUF domain-containing protein</fullName>
    </submittedName>
</protein>
<proteinExistence type="predicted"/>
<organism evidence="2">
    <name type="scientific">Faucicola osloensis</name>
    <name type="common">Moraxella osloensis</name>
    <dbReference type="NCBI Taxonomy" id="34062"/>
    <lineage>
        <taxon>Bacteria</taxon>
        <taxon>Pseudomonadati</taxon>
        <taxon>Pseudomonadota</taxon>
        <taxon>Gammaproteobacteria</taxon>
        <taxon>Moraxellales</taxon>
        <taxon>Moraxellaceae</taxon>
        <taxon>Faucicola</taxon>
    </lineage>
</organism>
<dbReference type="GO" id="GO:0009882">
    <property type="term" value="F:blue light photoreceptor activity"/>
    <property type="evidence" value="ECO:0007669"/>
    <property type="project" value="InterPro"/>
</dbReference>
<dbReference type="InterPro" id="IPR007024">
    <property type="entry name" value="BLUF_domain"/>
</dbReference>
<dbReference type="PROSITE" id="PS50925">
    <property type="entry name" value="BLUF"/>
    <property type="match status" value="1"/>
</dbReference>
<dbReference type="GO" id="GO:0071949">
    <property type="term" value="F:FAD binding"/>
    <property type="evidence" value="ECO:0007669"/>
    <property type="project" value="InterPro"/>
</dbReference>
<dbReference type="SMART" id="SM01034">
    <property type="entry name" value="BLUF"/>
    <property type="match status" value="1"/>
</dbReference>
<accession>A0AAW6TA87</accession>
<name>A0AAW6TA87_FAUOS</name>
<sequence length="220" mass="25731">MNYNTNVIGIFSNIDYHDYFILQIYIMLQATVADNSNYLKLIFTYHLPRTVGMSQKYFMAYCSEITLTAALNQHTFTQILNQSIKNNTSSGITGFLLYDAGKFFQYYEGDELACANLLHALKQDDRHTHIKIIGQGYISSTVFDNWFMGCFDLSKHSYAFKHHAFIESFDVYSWDMQEVVKLIDIMSEQRITYITPQKPIKSLFSKRFMRIRNFTLPFQG</sequence>
<dbReference type="SUPFAM" id="SSF54975">
    <property type="entry name" value="Acylphosphatase/BLUF domain-like"/>
    <property type="match status" value="1"/>
</dbReference>
<dbReference type="Pfam" id="PF04940">
    <property type="entry name" value="BLUF"/>
    <property type="match status" value="1"/>
</dbReference>